<dbReference type="STRING" id="380358.XALC_2182"/>
<evidence type="ECO:0000313" key="1">
    <source>
        <dbReference type="EMBL" id="CBA16665.1"/>
    </source>
</evidence>
<evidence type="ECO:0000313" key="2">
    <source>
        <dbReference type="Proteomes" id="UP000001890"/>
    </source>
</evidence>
<reference evidence="1 2" key="1">
    <citation type="journal article" date="2009" name="BMC Genomics">
        <title>The complete genome sequence of Xanthomonas albilineans provides new insights into the reductive genome evolution of the xylem-limited Xanthomonadaceae.</title>
        <authorList>
            <person name="Pieretti I."/>
            <person name="Royer M."/>
            <person name="Barbe V."/>
            <person name="Carrere S."/>
            <person name="Koebnik R."/>
            <person name="Cociancich S."/>
            <person name="Couloux A."/>
            <person name="Darrasse A."/>
            <person name="Gouzy J."/>
            <person name="Jacques M.A."/>
            <person name="Lauber E."/>
            <person name="Manceau C."/>
            <person name="Mangenot S."/>
            <person name="Poussier S."/>
            <person name="Segurens B."/>
            <person name="Szurek B."/>
            <person name="Verdier V."/>
            <person name="Arlat M."/>
            <person name="Rott P."/>
        </authorList>
    </citation>
    <scope>NUCLEOTIDE SEQUENCE [LARGE SCALE GENOMIC DNA]</scope>
    <source>
        <strain evidence="2">GPE PC73 / CFBP 7063</strain>
    </source>
</reference>
<dbReference type="AlphaFoldDB" id="D2UER9"/>
<sequence>MPMTKLCRWFGVARRTAYYSQSILQPAAPASVAEEMNQNAVYAATLIA</sequence>
<dbReference type="EMBL" id="FP565176">
    <property type="protein sequence ID" value="CBA16665.1"/>
    <property type="molecule type" value="Genomic_DNA"/>
</dbReference>
<dbReference type="KEGG" id="xal:XALC_2182"/>
<proteinExistence type="predicted"/>
<gene>
    <name evidence="1" type="ordered locus">XALc_2182</name>
</gene>
<keyword evidence="2" id="KW-1185">Reference proteome</keyword>
<accession>D2UER9</accession>
<dbReference type="Proteomes" id="UP000001890">
    <property type="component" value="Chromosome"/>
</dbReference>
<organism evidence="1 2">
    <name type="scientific">Xanthomonas albilineans (strain GPE PC73 / CFBP 7063)</name>
    <dbReference type="NCBI Taxonomy" id="380358"/>
    <lineage>
        <taxon>Bacteria</taxon>
        <taxon>Pseudomonadati</taxon>
        <taxon>Pseudomonadota</taxon>
        <taxon>Gammaproteobacteria</taxon>
        <taxon>Lysobacterales</taxon>
        <taxon>Lysobacteraceae</taxon>
        <taxon>Xanthomonas</taxon>
    </lineage>
</organism>
<protein>
    <submittedName>
        <fullName evidence="1">Hypothetical integrase protein</fullName>
    </submittedName>
</protein>
<name>D2UER9_XANAP</name>